<dbReference type="GO" id="GO:0004143">
    <property type="term" value="F:ATP-dependent diacylglycerol kinase activity"/>
    <property type="evidence" value="ECO:0007669"/>
    <property type="project" value="UniProtKB-EC"/>
</dbReference>
<dbReference type="Gene3D" id="3.30.60.20">
    <property type="match status" value="1"/>
</dbReference>
<dbReference type="GO" id="GO:0005509">
    <property type="term" value="F:calcium ion binding"/>
    <property type="evidence" value="ECO:0007669"/>
    <property type="project" value="InterPro"/>
</dbReference>
<proteinExistence type="predicted"/>
<dbReference type="InterPro" id="IPR002048">
    <property type="entry name" value="EF_hand_dom"/>
</dbReference>
<evidence type="ECO:0000313" key="11">
    <source>
        <dbReference type="Proteomes" id="UP000326458"/>
    </source>
</evidence>
<dbReference type="InterPro" id="IPR037607">
    <property type="entry name" value="DGK"/>
</dbReference>
<evidence type="ECO:0000259" key="9">
    <source>
        <dbReference type="PROSITE" id="PS50222"/>
    </source>
</evidence>
<dbReference type="Proteomes" id="UP000326458">
    <property type="component" value="Unassembled WGS sequence"/>
</dbReference>
<dbReference type="AlphaFoldDB" id="A0A5N3V822"/>
<keyword evidence="3" id="KW-0862">Zinc</keyword>
<keyword evidence="4" id="KW-0106">Calcium</keyword>
<dbReference type="InterPro" id="IPR046349">
    <property type="entry name" value="C1-like_sf"/>
</dbReference>
<accession>A0A5N3V822</accession>
<dbReference type="Pfam" id="PF14513">
    <property type="entry name" value="DAG_kinase_N"/>
    <property type="match status" value="1"/>
</dbReference>
<dbReference type="CDD" id="cd00051">
    <property type="entry name" value="EFh"/>
    <property type="match status" value="1"/>
</dbReference>
<evidence type="ECO:0000256" key="2">
    <source>
        <dbReference type="ARBA" id="ARBA00022771"/>
    </source>
</evidence>
<keyword evidence="2" id="KW-0863">Zinc-finger</keyword>
<dbReference type="FunFam" id="3.40.50.10330:FF:000028">
    <property type="entry name" value="Diacylglycerol kinase"/>
    <property type="match status" value="1"/>
</dbReference>
<dbReference type="Gene3D" id="1.10.238.110">
    <property type="entry name" value="Diacylglycerol kinase alpha"/>
    <property type="match status" value="1"/>
</dbReference>
<dbReference type="SUPFAM" id="SSF47473">
    <property type="entry name" value="EF-hand"/>
    <property type="match status" value="2"/>
</dbReference>
<dbReference type="CDD" id="cd20845">
    <property type="entry name" value="C1_DGKbeta_rpt1"/>
    <property type="match status" value="1"/>
</dbReference>
<evidence type="ECO:0000256" key="1">
    <source>
        <dbReference type="ARBA" id="ARBA00022723"/>
    </source>
</evidence>
<dbReference type="GO" id="GO:0007165">
    <property type="term" value="P:signal transduction"/>
    <property type="evidence" value="ECO:0007669"/>
    <property type="project" value="InterPro"/>
</dbReference>
<dbReference type="InterPro" id="IPR018247">
    <property type="entry name" value="EF_Hand_1_Ca_BS"/>
</dbReference>
<dbReference type="SMART" id="SM00054">
    <property type="entry name" value="EFh"/>
    <property type="match status" value="1"/>
</dbReference>
<feature type="compositionally biased region" description="Basic and acidic residues" evidence="6">
    <location>
        <begin position="238"/>
        <end position="250"/>
    </location>
</feature>
<gene>
    <name evidence="10" type="ORF">FD754_022222</name>
</gene>
<dbReference type="PROSITE" id="PS50146">
    <property type="entry name" value="DAGK"/>
    <property type="match status" value="1"/>
</dbReference>
<feature type="domain" description="DAGKc" evidence="8">
    <location>
        <begin position="298"/>
        <end position="392"/>
    </location>
</feature>
<dbReference type="InterPro" id="IPR017438">
    <property type="entry name" value="ATP-NAD_kinase_N"/>
</dbReference>
<evidence type="ECO:0000313" key="10">
    <source>
        <dbReference type="EMBL" id="KAB0345296.1"/>
    </source>
</evidence>
<dbReference type="InterPro" id="IPR016064">
    <property type="entry name" value="NAD/diacylglycerol_kinase_sf"/>
</dbReference>
<dbReference type="PROSITE" id="PS50081">
    <property type="entry name" value="ZF_DAG_PE_2"/>
    <property type="match status" value="1"/>
</dbReference>
<dbReference type="FunFam" id="3.30.60.20:FF:000016">
    <property type="entry name" value="Diacylglycerol kinase"/>
    <property type="match status" value="1"/>
</dbReference>
<dbReference type="Gene3D" id="3.40.50.10330">
    <property type="entry name" value="Probable inorganic polyphosphate/atp-NAD kinase, domain 1"/>
    <property type="match status" value="1"/>
</dbReference>
<dbReference type="InterPro" id="IPR002219">
    <property type="entry name" value="PKC_DAG/PE"/>
</dbReference>
<evidence type="ECO:0000259" key="7">
    <source>
        <dbReference type="PROSITE" id="PS50081"/>
    </source>
</evidence>
<dbReference type="InterPro" id="IPR038199">
    <property type="entry name" value="DGK_typeI_N_sf"/>
</dbReference>
<dbReference type="SUPFAM" id="SSF111331">
    <property type="entry name" value="NAD kinase/diacylglycerol kinase-like"/>
    <property type="match status" value="1"/>
</dbReference>
<dbReference type="Pfam" id="PF00781">
    <property type="entry name" value="DAGK_cat"/>
    <property type="match status" value="1"/>
</dbReference>
<feature type="non-terminal residue" evidence="10">
    <location>
        <position position="1"/>
    </location>
</feature>
<dbReference type="EMBL" id="VCEA01000003">
    <property type="protein sequence ID" value="KAB0345296.1"/>
    <property type="molecule type" value="Genomic_DNA"/>
</dbReference>
<feature type="domain" description="EF-hand" evidence="9">
    <location>
        <begin position="116"/>
        <end position="151"/>
    </location>
</feature>
<dbReference type="PROSITE" id="PS00018">
    <property type="entry name" value="EF_HAND_1"/>
    <property type="match status" value="1"/>
</dbReference>
<keyword evidence="11" id="KW-1185">Reference proteome</keyword>
<keyword evidence="1" id="KW-0479">Metal-binding</keyword>
<evidence type="ECO:0000256" key="4">
    <source>
        <dbReference type="ARBA" id="ARBA00022837"/>
    </source>
</evidence>
<dbReference type="PROSITE" id="PS00479">
    <property type="entry name" value="ZF_DAG_PE_1"/>
    <property type="match status" value="1"/>
</dbReference>
<dbReference type="InterPro" id="IPR047471">
    <property type="entry name" value="C1_DGKbeta-like_rpt1"/>
</dbReference>
<feature type="domain" description="Phorbol-ester/DAG-type" evidence="7">
    <location>
        <begin position="166"/>
        <end position="216"/>
    </location>
</feature>
<feature type="region of interest" description="Disordered" evidence="6">
    <location>
        <begin position="227"/>
        <end position="267"/>
    </location>
</feature>
<evidence type="ECO:0008006" key="12">
    <source>
        <dbReference type="Google" id="ProtNLM"/>
    </source>
</evidence>
<dbReference type="SMART" id="SM00109">
    <property type="entry name" value="C1"/>
    <property type="match status" value="1"/>
</dbReference>
<evidence type="ECO:0000256" key="6">
    <source>
        <dbReference type="SAM" id="MobiDB-lite"/>
    </source>
</evidence>
<evidence type="ECO:0000256" key="3">
    <source>
        <dbReference type="ARBA" id="ARBA00022833"/>
    </source>
</evidence>
<dbReference type="SUPFAM" id="SSF57889">
    <property type="entry name" value="Cysteine-rich domain"/>
    <property type="match status" value="1"/>
</dbReference>
<comment type="caution">
    <text evidence="10">The sequence shown here is derived from an EMBL/GenBank/DDBJ whole genome shotgun (WGS) entry which is preliminary data.</text>
</comment>
<sequence>PSPFPQVDVEILMGKDLAVDFSDNYKRVTFCIRAVFLILRQHLHITIDFEGFKLFMKTFLEAELPDDFTTHLFMSFSNKFPHSSPMVKSKPALLSSENIISQMMHVAEYLEWDVTELNPILHEMMEEIDYDHDGTVSLEEWIQGGMTTIPLLVLLGLENNVKDDGQHVWRLKHFNKPAYCNLCLNMLIGVGKQGLCCSFCKYTVHERCVARAPPSCIKTYVKSKKNTDTLPTSGVSVPEERQATVKREKGGSQQSNKVTDKNKMQRANSVTVDGQGLQITPVPGTHPLLVFVNPKSGGKQGERLNFFRDVPDFRVLACGGDGTVGWILDCIEKANVVKHPPVAILPLGTGNDLARCLRWGGGYEGENLMKILKDIENSTEIMLDRWKFEVIPNDKDEKGDPVPYSIINNYFSIGVTYEVLKYVSTALHFIEHIHPILIYAFNWHFLFEQSSLFKHSLHYFQWSSTEIISVPSQETSGNVWTHICLSWVREYCSCQLMELCPTLHRQLLEIPKTHLPMQVRCKKRMFDPWRNGLVCSKTYKVSVPET</sequence>
<dbReference type="PANTHER" id="PTHR11255">
    <property type="entry name" value="DIACYLGLYCEROL KINASE"/>
    <property type="match status" value="1"/>
</dbReference>
<name>A0A5N3V822_MUNMU</name>
<dbReference type="GO" id="GO:0008270">
    <property type="term" value="F:zinc ion binding"/>
    <property type="evidence" value="ECO:0007669"/>
    <property type="project" value="UniProtKB-KW"/>
</dbReference>
<reference evidence="10 11" key="1">
    <citation type="submission" date="2019-06" db="EMBL/GenBank/DDBJ databases">
        <title>Discovery of a novel chromosome fission-fusion reversal in muntjac.</title>
        <authorList>
            <person name="Mudd A.B."/>
            <person name="Bredeson J.V."/>
            <person name="Baum R."/>
            <person name="Hockemeyer D."/>
            <person name="Rokhsar D.S."/>
        </authorList>
    </citation>
    <scope>NUCLEOTIDE SEQUENCE [LARGE SCALE GENOMIC DNA]</scope>
    <source>
        <strain evidence="10">UTSW_UCB_Mm</strain>
        <tissue evidence="10">Fibroblast cell line</tissue>
    </source>
</reference>
<dbReference type="InterPro" id="IPR001206">
    <property type="entry name" value="Diacylglycerol_kinase_cat_dom"/>
</dbReference>
<dbReference type="PANTHER" id="PTHR11255:SF32">
    <property type="entry name" value="DIACYLGLYCEROL KINASE BETA"/>
    <property type="match status" value="1"/>
</dbReference>
<evidence type="ECO:0000259" key="8">
    <source>
        <dbReference type="PROSITE" id="PS50146"/>
    </source>
</evidence>
<comment type="catalytic activity">
    <reaction evidence="5">
        <text>a 1,2-diacyl-sn-glycerol + ATP = a 1,2-diacyl-sn-glycero-3-phosphate + ADP + H(+)</text>
        <dbReference type="Rhea" id="RHEA:10272"/>
        <dbReference type="ChEBI" id="CHEBI:15378"/>
        <dbReference type="ChEBI" id="CHEBI:17815"/>
        <dbReference type="ChEBI" id="CHEBI:30616"/>
        <dbReference type="ChEBI" id="CHEBI:58608"/>
        <dbReference type="ChEBI" id="CHEBI:456216"/>
        <dbReference type="EC" id="2.7.1.107"/>
    </reaction>
    <physiologicalReaction direction="left-to-right" evidence="5">
        <dbReference type="Rhea" id="RHEA:10273"/>
    </physiologicalReaction>
</comment>
<dbReference type="InterPro" id="IPR029477">
    <property type="entry name" value="DAG_kinase_typeI_N"/>
</dbReference>
<dbReference type="SMART" id="SM00046">
    <property type="entry name" value="DAGKc"/>
    <property type="match status" value="1"/>
</dbReference>
<protein>
    <recommendedName>
        <fullName evidence="12">Diacylglycerol kinase (ATP)</fullName>
    </recommendedName>
</protein>
<organism evidence="10 11">
    <name type="scientific">Muntiacus muntjak</name>
    <name type="common">Barking deer</name>
    <name type="synonym">Indian muntjac</name>
    <dbReference type="NCBI Taxonomy" id="9888"/>
    <lineage>
        <taxon>Eukaryota</taxon>
        <taxon>Metazoa</taxon>
        <taxon>Chordata</taxon>
        <taxon>Craniata</taxon>
        <taxon>Vertebrata</taxon>
        <taxon>Euteleostomi</taxon>
        <taxon>Mammalia</taxon>
        <taxon>Eutheria</taxon>
        <taxon>Laurasiatheria</taxon>
        <taxon>Artiodactyla</taxon>
        <taxon>Ruminantia</taxon>
        <taxon>Pecora</taxon>
        <taxon>Cervidae</taxon>
        <taxon>Muntiacinae</taxon>
        <taxon>Muntiacus</taxon>
    </lineage>
</organism>
<dbReference type="GO" id="GO:0005886">
    <property type="term" value="C:plasma membrane"/>
    <property type="evidence" value="ECO:0007669"/>
    <property type="project" value="TreeGrafter"/>
</dbReference>
<dbReference type="InterPro" id="IPR011992">
    <property type="entry name" value="EF-hand-dom_pair"/>
</dbReference>
<evidence type="ECO:0000256" key="5">
    <source>
        <dbReference type="ARBA" id="ARBA00023411"/>
    </source>
</evidence>
<dbReference type="PROSITE" id="PS50222">
    <property type="entry name" value="EF_HAND_2"/>
    <property type="match status" value="1"/>
</dbReference>